<evidence type="ECO:0000256" key="1">
    <source>
        <dbReference type="SAM" id="MobiDB-lite"/>
    </source>
</evidence>
<dbReference type="Pfam" id="PF13384">
    <property type="entry name" value="HTH_23"/>
    <property type="match status" value="1"/>
</dbReference>
<dbReference type="SUPFAM" id="SSF46894">
    <property type="entry name" value="C-terminal effector domain of the bipartite response regulators"/>
    <property type="match status" value="1"/>
</dbReference>
<proteinExistence type="predicted"/>
<dbReference type="InterPro" id="IPR036388">
    <property type="entry name" value="WH-like_DNA-bd_sf"/>
</dbReference>
<evidence type="ECO:0000313" key="4">
    <source>
        <dbReference type="Proteomes" id="UP001589783"/>
    </source>
</evidence>
<reference evidence="3 4" key="1">
    <citation type="submission" date="2024-09" db="EMBL/GenBank/DDBJ databases">
        <authorList>
            <person name="Sun Q."/>
            <person name="Mori K."/>
        </authorList>
    </citation>
    <scope>NUCLEOTIDE SEQUENCE [LARGE SCALE GENOMIC DNA]</scope>
    <source>
        <strain evidence="3 4">CCM 7957</strain>
    </source>
</reference>
<gene>
    <name evidence="3" type="ORF">ACFFJD_01670</name>
</gene>
<evidence type="ECO:0000259" key="2">
    <source>
        <dbReference type="Pfam" id="PF02467"/>
    </source>
</evidence>
<dbReference type="RefSeq" id="WP_382359966.1">
    <property type="nucleotide sequence ID" value="NZ_JBHLWV010000006.1"/>
</dbReference>
<comment type="caution">
    <text evidence="3">The sequence shown here is derived from an EMBL/GenBank/DDBJ whole genome shotgun (WGS) entry which is preliminary data.</text>
</comment>
<keyword evidence="4" id="KW-1185">Reference proteome</keyword>
<feature type="region of interest" description="Disordered" evidence="1">
    <location>
        <begin position="1"/>
        <end position="30"/>
    </location>
</feature>
<dbReference type="InterPro" id="IPR034768">
    <property type="entry name" value="4FE4S_WBL"/>
</dbReference>
<name>A0ABV6H427_9ACTN</name>
<evidence type="ECO:0000313" key="3">
    <source>
        <dbReference type="EMBL" id="MFC0313560.1"/>
    </source>
</evidence>
<dbReference type="Pfam" id="PF02467">
    <property type="entry name" value="Whib"/>
    <property type="match status" value="1"/>
</dbReference>
<protein>
    <submittedName>
        <fullName evidence="3">WhiB family transcriptional regulator</fullName>
    </submittedName>
</protein>
<dbReference type="EMBL" id="JBHLWV010000006">
    <property type="protein sequence ID" value="MFC0313560.1"/>
    <property type="molecule type" value="Genomic_DNA"/>
</dbReference>
<accession>A0ABV6H427</accession>
<dbReference type="Gene3D" id="1.10.10.10">
    <property type="entry name" value="Winged helix-like DNA-binding domain superfamily/Winged helix DNA-binding domain"/>
    <property type="match status" value="1"/>
</dbReference>
<organism evidence="3 4">
    <name type="scientific">Gordonia phosphorivorans</name>
    <dbReference type="NCBI Taxonomy" id="1056982"/>
    <lineage>
        <taxon>Bacteria</taxon>
        <taxon>Bacillati</taxon>
        <taxon>Actinomycetota</taxon>
        <taxon>Actinomycetes</taxon>
        <taxon>Mycobacteriales</taxon>
        <taxon>Gordoniaceae</taxon>
        <taxon>Gordonia</taxon>
    </lineage>
</organism>
<sequence length="172" mass="18831">MTIAMERPTTTSIRGGRYPDLPSEPRDWRTHGHCTTSTLEFIPTIEHGVRITASTARLRQHCTGCPVQKWCALEALKQINTFGSLDGVWAGQASSLTMKLAAFNQLLQTLGAVAELPDTHYLVLPDRLARRRAHISTLVAAGYTATEIARHLGLSAVTVERDLEAVTTPATR</sequence>
<dbReference type="Proteomes" id="UP001589783">
    <property type="component" value="Unassembled WGS sequence"/>
</dbReference>
<feature type="domain" description="4Fe-4S Wbl-type" evidence="2">
    <location>
        <begin position="28"/>
        <end position="92"/>
    </location>
</feature>
<dbReference type="InterPro" id="IPR016032">
    <property type="entry name" value="Sig_transdc_resp-reg_C-effctor"/>
</dbReference>